<sequence length="128" mass="14088">MGSDPNEGERVLKSSARRRRDARPSKADMTGSGSEEEAAPPKVTIARRGRSGRDTSTTRPPSELNVGEKEKSKFSQEDIRRSFRKGDPPAPETEEAIYGAATLDVDDNLDAKQLKELASREVIKLLAY</sequence>
<evidence type="ECO:0000313" key="1">
    <source>
        <dbReference type="EMBL" id="KAJ0182231.1"/>
    </source>
</evidence>
<name>A0ACC1DEE5_9NEOP</name>
<gene>
    <name evidence="1" type="ORF">K1T71_001600</name>
</gene>
<dbReference type="Proteomes" id="UP000824533">
    <property type="component" value="Linkage Group LG03"/>
</dbReference>
<evidence type="ECO:0000313" key="2">
    <source>
        <dbReference type="Proteomes" id="UP000824533"/>
    </source>
</evidence>
<organism evidence="1 2">
    <name type="scientific">Dendrolimus kikuchii</name>
    <dbReference type="NCBI Taxonomy" id="765133"/>
    <lineage>
        <taxon>Eukaryota</taxon>
        <taxon>Metazoa</taxon>
        <taxon>Ecdysozoa</taxon>
        <taxon>Arthropoda</taxon>
        <taxon>Hexapoda</taxon>
        <taxon>Insecta</taxon>
        <taxon>Pterygota</taxon>
        <taxon>Neoptera</taxon>
        <taxon>Endopterygota</taxon>
        <taxon>Lepidoptera</taxon>
        <taxon>Glossata</taxon>
        <taxon>Ditrysia</taxon>
        <taxon>Bombycoidea</taxon>
        <taxon>Lasiocampidae</taxon>
        <taxon>Dendrolimus</taxon>
    </lineage>
</organism>
<comment type="caution">
    <text evidence="1">The sequence shown here is derived from an EMBL/GenBank/DDBJ whole genome shotgun (WGS) entry which is preliminary data.</text>
</comment>
<protein>
    <submittedName>
        <fullName evidence="1">Uncharacterized protein</fullName>
    </submittedName>
</protein>
<dbReference type="EMBL" id="CM034389">
    <property type="protein sequence ID" value="KAJ0182231.1"/>
    <property type="molecule type" value="Genomic_DNA"/>
</dbReference>
<keyword evidence="2" id="KW-1185">Reference proteome</keyword>
<accession>A0ACC1DEE5</accession>
<reference evidence="1 2" key="1">
    <citation type="journal article" date="2021" name="Front. Genet.">
        <title>Chromosome-Level Genome Assembly Reveals Significant Gene Expansion in the Toll and IMD Signaling Pathways of Dendrolimus kikuchii.</title>
        <authorList>
            <person name="Zhou J."/>
            <person name="Wu P."/>
            <person name="Xiong Z."/>
            <person name="Liu N."/>
            <person name="Zhao N."/>
            <person name="Ji M."/>
            <person name="Qiu Y."/>
            <person name="Yang B."/>
        </authorList>
    </citation>
    <scope>NUCLEOTIDE SEQUENCE [LARGE SCALE GENOMIC DNA]</scope>
    <source>
        <strain evidence="1">Ann1</strain>
    </source>
</reference>
<proteinExistence type="predicted"/>